<dbReference type="OrthoDB" id="6025097at2"/>
<feature type="transmembrane region" description="Helical" evidence="1">
    <location>
        <begin position="108"/>
        <end position="130"/>
    </location>
</feature>
<sequence>MNAMRSTTLAFRPSLHMPLWCWLAACGVLLGGLDLAFAAGFWWLRSGVDPIRIPQSIAAWMLGRDAALSGGPATALLGLALYAHLTTAVVAAYYRLAERHVRLRERPVRMGALFGVTVYVVLFEVIVPLASAAASRSHPIEWTLACIAAYPLLVGIPAALLTRHRLGESPRAS</sequence>
<accession>A0A0A0ESK4</accession>
<dbReference type="EMBL" id="AVPU01000019">
    <property type="protein sequence ID" value="KGM53901.1"/>
    <property type="molecule type" value="Genomic_DNA"/>
</dbReference>
<keyword evidence="3" id="KW-1185">Reference proteome</keyword>
<evidence type="ECO:0000313" key="3">
    <source>
        <dbReference type="Proteomes" id="UP000029998"/>
    </source>
</evidence>
<evidence type="ECO:0000313" key="2">
    <source>
        <dbReference type="EMBL" id="KGM53901.1"/>
    </source>
</evidence>
<name>A0A0A0ESK4_9GAMM</name>
<keyword evidence="1" id="KW-1133">Transmembrane helix</keyword>
<proteinExistence type="predicted"/>
<gene>
    <name evidence="2" type="ORF">N800_04035</name>
</gene>
<feature type="transmembrane region" description="Helical" evidence="1">
    <location>
        <begin position="75"/>
        <end position="96"/>
    </location>
</feature>
<reference evidence="2 3" key="1">
    <citation type="submission" date="2013-08" db="EMBL/GenBank/DDBJ databases">
        <title>Genome sequencing of Lysobacter.</title>
        <authorList>
            <person name="Zhang S."/>
            <person name="Wang G."/>
        </authorList>
    </citation>
    <scope>NUCLEOTIDE SEQUENCE [LARGE SCALE GENOMIC DNA]</scope>
    <source>
        <strain evidence="2 3">GH1-9</strain>
    </source>
</reference>
<feature type="transmembrane region" description="Helical" evidence="1">
    <location>
        <begin position="142"/>
        <end position="161"/>
    </location>
</feature>
<dbReference type="PROSITE" id="PS51257">
    <property type="entry name" value="PROKAR_LIPOPROTEIN"/>
    <property type="match status" value="1"/>
</dbReference>
<keyword evidence="1" id="KW-0812">Transmembrane</keyword>
<organism evidence="2 3">
    <name type="scientific">Lysobacter daejeonensis GH1-9</name>
    <dbReference type="NCBI Taxonomy" id="1385517"/>
    <lineage>
        <taxon>Bacteria</taxon>
        <taxon>Pseudomonadati</taxon>
        <taxon>Pseudomonadota</taxon>
        <taxon>Gammaproteobacteria</taxon>
        <taxon>Lysobacterales</taxon>
        <taxon>Lysobacteraceae</taxon>
        <taxon>Aerolutibacter</taxon>
    </lineage>
</organism>
<dbReference type="STRING" id="1385517.N800_04035"/>
<comment type="caution">
    <text evidence="2">The sequence shown here is derived from an EMBL/GenBank/DDBJ whole genome shotgun (WGS) entry which is preliminary data.</text>
</comment>
<protein>
    <submittedName>
        <fullName evidence="2">Uncharacterized protein</fullName>
    </submittedName>
</protein>
<dbReference type="RefSeq" id="WP_036138250.1">
    <property type="nucleotide sequence ID" value="NZ_AVPU01000019.1"/>
</dbReference>
<keyword evidence="1" id="KW-0472">Membrane</keyword>
<dbReference type="AlphaFoldDB" id="A0A0A0ESK4"/>
<dbReference type="Proteomes" id="UP000029998">
    <property type="component" value="Unassembled WGS sequence"/>
</dbReference>
<evidence type="ECO:0000256" key="1">
    <source>
        <dbReference type="SAM" id="Phobius"/>
    </source>
</evidence>